<dbReference type="CDD" id="cd06503">
    <property type="entry name" value="ATP-synt_Fo_b"/>
    <property type="match status" value="1"/>
</dbReference>
<evidence type="ECO:0000256" key="13">
    <source>
        <dbReference type="RuleBase" id="RU003848"/>
    </source>
</evidence>
<dbReference type="InterPro" id="IPR005864">
    <property type="entry name" value="ATP_synth_F0_bsu_bac"/>
</dbReference>
<comment type="function">
    <text evidence="12">Component of the F(0) channel, it forms part of the peripheral stalk, linking F(1) to F(0).</text>
</comment>
<name>A0A1Y4LGF3_9FIRM</name>
<keyword evidence="4 12" id="KW-0812">Transmembrane</keyword>
<sequence length="173" mass="19855">MTEGGKPVEVLTRAFVDLNLWSLFVTICNTLITFLIVKHFLFKPLRKMLAAREQEVRDLYAHAETDRREAEAMKRDYTVSISNAKQEAADIVSNAQKRAERHAEQILEQANREAAVAKQRAEESIELERKKAMNQMKDEIADLSVMIASKVVEREVKADDHKRLIEDFIDKVG</sequence>
<evidence type="ECO:0000256" key="3">
    <source>
        <dbReference type="ARBA" id="ARBA00022547"/>
    </source>
</evidence>
<dbReference type="InterPro" id="IPR050059">
    <property type="entry name" value="ATP_synthase_B_chain"/>
</dbReference>
<dbReference type="InterPro" id="IPR002146">
    <property type="entry name" value="ATP_synth_b/b'su_bac/chlpt"/>
</dbReference>
<dbReference type="Proteomes" id="UP000195897">
    <property type="component" value="Unassembled WGS sequence"/>
</dbReference>
<protein>
    <recommendedName>
        <fullName evidence="12">ATP synthase subunit b</fullName>
    </recommendedName>
    <alternativeName>
        <fullName evidence="12">ATP synthase F(0) sector subunit b</fullName>
    </alternativeName>
    <alternativeName>
        <fullName evidence="12">ATPase subunit I</fullName>
    </alternativeName>
    <alternativeName>
        <fullName evidence="12">F-type ATPase subunit b</fullName>
        <shortName evidence="12">F-ATPase subunit b</shortName>
    </alternativeName>
</protein>
<evidence type="ECO:0000256" key="4">
    <source>
        <dbReference type="ARBA" id="ARBA00022692"/>
    </source>
</evidence>
<dbReference type="EMBL" id="NFKK01000001">
    <property type="protein sequence ID" value="OUP54609.1"/>
    <property type="molecule type" value="Genomic_DNA"/>
</dbReference>
<dbReference type="SUPFAM" id="SSF81573">
    <property type="entry name" value="F1F0 ATP synthase subunit B, membrane domain"/>
    <property type="match status" value="1"/>
</dbReference>
<keyword evidence="5 12" id="KW-0375">Hydrogen ion transport</keyword>
<keyword evidence="12" id="KW-1003">Cell membrane</keyword>
<dbReference type="HAMAP" id="MF_01398">
    <property type="entry name" value="ATP_synth_b_bprime"/>
    <property type="match status" value="1"/>
</dbReference>
<evidence type="ECO:0000313" key="17">
    <source>
        <dbReference type="Proteomes" id="UP000195326"/>
    </source>
</evidence>
<dbReference type="GO" id="GO:0046961">
    <property type="term" value="F:proton-transporting ATPase activity, rotational mechanism"/>
    <property type="evidence" value="ECO:0007669"/>
    <property type="project" value="TreeGrafter"/>
</dbReference>
<accession>A0A1Y4LGF3</accession>
<evidence type="ECO:0000256" key="9">
    <source>
        <dbReference type="ARBA" id="ARBA00023310"/>
    </source>
</evidence>
<comment type="subunit">
    <text evidence="12">F-type ATPases have 2 components, F(1) - the catalytic core - and F(0) - the membrane proton channel. F(1) has five subunits: alpha(3), beta(3), gamma(1), delta(1), epsilon(1). F(0) has three main subunits: a(1), b(2) and c(10-14). The alpha and beta chains form an alternating ring which encloses part of the gamma chain. F(1) is attached to F(0) by a central stalk formed by the gamma and epsilon chains, while a peripheral stalk is formed by the delta and b chains.</text>
</comment>
<dbReference type="InterPro" id="IPR028987">
    <property type="entry name" value="ATP_synth_B-like_membr_sf"/>
</dbReference>
<evidence type="ECO:0000256" key="8">
    <source>
        <dbReference type="ARBA" id="ARBA00023136"/>
    </source>
</evidence>
<keyword evidence="7 12" id="KW-0406">Ion transport</keyword>
<keyword evidence="14" id="KW-0175">Coiled coil</keyword>
<evidence type="ECO:0000313" key="18">
    <source>
        <dbReference type="Proteomes" id="UP000195897"/>
    </source>
</evidence>
<evidence type="ECO:0000313" key="15">
    <source>
        <dbReference type="EMBL" id="OUP54609.1"/>
    </source>
</evidence>
<reference evidence="15" key="2">
    <citation type="journal article" date="2018" name="BMC Genomics">
        <title>Whole genome sequencing and function prediction of 133 gut anaerobes isolated from chicken caecum in pure cultures.</title>
        <authorList>
            <person name="Medvecky M."/>
            <person name="Cejkova D."/>
            <person name="Polansky O."/>
            <person name="Karasova D."/>
            <person name="Kubasova T."/>
            <person name="Cizek A."/>
            <person name="Rychlik I."/>
        </authorList>
    </citation>
    <scope>NUCLEOTIDE SEQUENCE</scope>
    <source>
        <strain evidence="16">An179</strain>
        <strain evidence="15">An180</strain>
    </source>
</reference>
<keyword evidence="2 12" id="KW-0813">Transport</keyword>
<evidence type="ECO:0000256" key="10">
    <source>
        <dbReference type="ARBA" id="ARBA00025198"/>
    </source>
</evidence>
<evidence type="ECO:0000313" key="16">
    <source>
        <dbReference type="EMBL" id="OUP59527.1"/>
    </source>
</evidence>
<evidence type="ECO:0000256" key="11">
    <source>
        <dbReference type="ARBA" id="ARBA00037847"/>
    </source>
</evidence>
<dbReference type="STRING" id="501571.GCA_900143195_02787"/>
<comment type="subcellular location">
    <subcellularLocation>
        <location evidence="12">Cell membrane</location>
        <topology evidence="12">Single-pass membrane protein</topology>
    </subcellularLocation>
    <subcellularLocation>
        <location evidence="11">Endomembrane system</location>
        <topology evidence="11">Single-pass membrane protein</topology>
    </subcellularLocation>
</comment>
<organism evidence="15 18">
    <name type="scientific">Butyricicoccus pullicaecorum</name>
    <dbReference type="NCBI Taxonomy" id="501571"/>
    <lineage>
        <taxon>Bacteria</taxon>
        <taxon>Bacillati</taxon>
        <taxon>Bacillota</taxon>
        <taxon>Clostridia</taxon>
        <taxon>Eubacteriales</taxon>
        <taxon>Butyricicoccaceae</taxon>
        <taxon>Butyricicoccus</taxon>
    </lineage>
</organism>
<dbReference type="PANTHER" id="PTHR33445">
    <property type="entry name" value="ATP SYNTHASE SUBUNIT B', CHLOROPLASTIC"/>
    <property type="match status" value="1"/>
</dbReference>
<evidence type="ECO:0000256" key="14">
    <source>
        <dbReference type="SAM" id="Coils"/>
    </source>
</evidence>
<comment type="function">
    <text evidence="10 12">F(1)F(0) ATP synthase produces ATP from ADP in the presence of a proton or sodium gradient. F-type ATPases consist of two structural domains, F(1) containing the extramembraneous catalytic core and F(0) containing the membrane proton channel, linked together by a central stalk and a peripheral stalk. During catalysis, ATP synthesis in the catalytic domain of F(1) is coupled via a rotary mechanism of the central stalk subunits to proton translocation.</text>
</comment>
<evidence type="ECO:0000256" key="6">
    <source>
        <dbReference type="ARBA" id="ARBA00022989"/>
    </source>
</evidence>
<comment type="similarity">
    <text evidence="1 12 13">Belongs to the ATPase B chain family.</text>
</comment>
<dbReference type="Proteomes" id="UP000195326">
    <property type="component" value="Unassembled WGS sequence"/>
</dbReference>
<evidence type="ECO:0000256" key="1">
    <source>
        <dbReference type="ARBA" id="ARBA00005513"/>
    </source>
</evidence>
<dbReference type="GO" id="GO:0012505">
    <property type="term" value="C:endomembrane system"/>
    <property type="evidence" value="ECO:0007669"/>
    <property type="project" value="UniProtKB-SubCell"/>
</dbReference>
<proteinExistence type="inferred from homology"/>
<evidence type="ECO:0000256" key="2">
    <source>
        <dbReference type="ARBA" id="ARBA00022448"/>
    </source>
</evidence>
<feature type="transmembrane region" description="Helical" evidence="12">
    <location>
        <begin position="20"/>
        <end position="42"/>
    </location>
</feature>
<reference evidence="17 18" key="1">
    <citation type="submission" date="2017-04" db="EMBL/GenBank/DDBJ databases">
        <title>Function of individual gut microbiota members based on whole genome sequencing of pure cultures obtained from chicken caecum.</title>
        <authorList>
            <person name="Medvecky M."/>
            <person name="Cejkova D."/>
            <person name="Polansky O."/>
            <person name="Karasova D."/>
            <person name="Kubasova T."/>
            <person name="Cizek A."/>
            <person name="Rychlik I."/>
        </authorList>
    </citation>
    <scope>NUCLEOTIDE SEQUENCE [LARGE SCALE GENOMIC DNA]</scope>
    <source>
        <strain evidence="17">An179</strain>
        <strain evidence="18">An180</strain>
    </source>
</reference>
<evidence type="ECO:0000256" key="12">
    <source>
        <dbReference type="HAMAP-Rule" id="MF_01398"/>
    </source>
</evidence>
<keyword evidence="8 12" id="KW-0472">Membrane</keyword>
<dbReference type="AlphaFoldDB" id="A0A1Y4LGF3"/>
<keyword evidence="6 12" id="KW-1133">Transmembrane helix</keyword>
<comment type="caution">
    <text evidence="15">The sequence shown here is derived from an EMBL/GenBank/DDBJ whole genome shotgun (WGS) entry which is preliminary data.</text>
</comment>
<dbReference type="GO" id="GO:0046933">
    <property type="term" value="F:proton-transporting ATP synthase activity, rotational mechanism"/>
    <property type="evidence" value="ECO:0007669"/>
    <property type="project" value="UniProtKB-UniRule"/>
</dbReference>
<dbReference type="Pfam" id="PF00430">
    <property type="entry name" value="ATP-synt_B"/>
    <property type="match status" value="1"/>
</dbReference>
<dbReference type="Gene3D" id="1.20.5.620">
    <property type="entry name" value="F1F0 ATP synthase subunit B, membrane domain"/>
    <property type="match status" value="1"/>
</dbReference>
<dbReference type="PANTHER" id="PTHR33445:SF2">
    <property type="entry name" value="ATP SYNTHASE SUBUNIT B', CHLOROPLASTIC"/>
    <property type="match status" value="1"/>
</dbReference>
<dbReference type="GO" id="GO:0045259">
    <property type="term" value="C:proton-transporting ATP synthase complex"/>
    <property type="evidence" value="ECO:0007669"/>
    <property type="project" value="UniProtKB-KW"/>
</dbReference>
<gene>
    <name evidence="12" type="primary">atpF</name>
    <name evidence="16" type="ORF">B5F15_05610</name>
    <name evidence="15" type="ORF">B5F17_01515</name>
</gene>
<dbReference type="NCBIfam" id="TIGR01144">
    <property type="entry name" value="ATP_synt_b"/>
    <property type="match status" value="1"/>
</dbReference>
<dbReference type="EMBL" id="NFKL01000006">
    <property type="protein sequence ID" value="OUP59527.1"/>
    <property type="molecule type" value="Genomic_DNA"/>
</dbReference>
<evidence type="ECO:0000256" key="5">
    <source>
        <dbReference type="ARBA" id="ARBA00022781"/>
    </source>
</evidence>
<keyword evidence="3 12" id="KW-0138">CF(0)</keyword>
<evidence type="ECO:0000256" key="7">
    <source>
        <dbReference type="ARBA" id="ARBA00023065"/>
    </source>
</evidence>
<feature type="coiled-coil region" evidence="14">
    <location>
        <begin position="67"/>
        <end position="127"/>
    </location>
</feature>
<keyword evidence="9 12" id="KW-0066">ATP synthesis</keyword>
<dbReference type="GO" id="GO:0005886">
    <property type="term" value="C:plasma membrane"/>
    <property type="evidence" value="ECO:0007669"/>
    <property type="project" value="UniProtKB-SubCell"/>
</dbReference>